<gene>
    <name evidence="5" type="ORF">NDI76_16140</name>
</gene>
<protein>
    <submittedName>
        <fullName evidence="5">Glycosyltransferase family 2 protein</fullName>
    </submittedName>
</protein>
<accession>A0ABU2GHK4</accession>
<name>A0ABU2GHK4_9EURY</name>
<keyword evidence="6" id="KW-1185">Reference proteome</keyword>
<keyword evidence="3" id="KW-0472">Membrane</keyword>
<dbReference type="Pfam" id="PF00535">
    <property type="entry name" value="Glycos_transf_2"/>
    <property type="match status" value="1"/>
</dbReference>
<keyword evidence="3" id="KW-0812">Transmembrane</keyword>
<dbReference type="Gene3D" id="3.90.550.10">
    <property type="entry name" value="Spore Coat Polysaccharide Biosynthesis Protein SpsA, Chain A"/>
    <property type="match status" value="1"/>
</dbReference>
<feature type="transmembrane region" description="Helical" evidence="3">
    <location>
        <begin position="317"/>
        <end position="338"/>
    </location>
</feature>
<proteinExistence type="predicted"/>
<evidence type="ECO:0000256" key="3">
    <source>
        <dbReference type="SAM" id="Phobius"/>
    </source>
</evidence>
<dbReference type="SUPFAM" id="SSF53448">
    <property type="entry name" value="Nucleotide-diphospho-sugar transferases"/>
    <property type="match status" value="1"/>
</dbReference>
<dbReference type="EMBL" id="JAMQOP010000003">
    <property type="protein sequence ID" value="MDS0300277.1"/>
    <property type="molecule type" value="Genomic_DNA"/>
</dbReference>
<dbReference type="RefSeq" id="WP_310925173.1">
    <property type="nucleotide sequence ID" value="NZ_JAMQOP010000003.1"/>
</dbReference>
<evidence type="ECO:0000313" key="5">
    <source>
        <dbReference type="EMBL" id="MDS0300277.1"/>
    </source>
</evidence>
<feature type="domain" description="Glycosyltransferase 2-like" evidence="4">
    <location>
        <begin position="51"/>
        <end position="197"/>
    </location>
</feature>
<keyword evidence="1" id="KW-0328">Glycosyltransferase</keyword>
<reference evidence="5 6" key="1">
    <citation type="submission" date="2022-06" db="EMBL/GenBank/DDBJ databases">
        <title>Halogeometricum sp. a new haloarchaeum isolate from saline soil.</title>
        <authorList>
            <person name="Strakova D."/>
            <person name="Galisteo C."/>
            <person name="Sanchez-Porro C."/>
            <person name="Ventosa A."/>
        </authorList>
    </citation>
    <scope>NUCLEOTIDE SEQUENCE [LARGE SCALE GENOMIC DNA]</scope>
    <source>
        <strain evidence="5 6">S1BR25-6</strain>
    </source>
</reference>
<evidence type="ECO:0000256" key="1">
    <source>
        <dbReference type="ARBA" id="ARBA00022676"/>
    </source>
</evidence>
<dbReference type="PANTHER" id="PTHR43630">
    <property type="entry name" value="POLY-BETA-1,6-N-ACETYL-D-GLUCOSAMINE SYNTHASE"/>
    <property type="match status" value="1"/>
</dbReference>
<evidence type="ECO:0000259" key="4">
    <source>
        <dbReference type="Pfam" id="PF00535"/>
    </source>
</evidence>
<organism evidence="5 6">
    <name type="scientific">Halogeometricum salsisoli</name>
    <dbReference type="NCBI Taxonomy" id="2950536"/>
    <lineage>
        <taxon>Archaea</taxon>
        <taxon>Methanobacteriati</taxon>
        <taxon>Methanobacteriota</taxon>
        <taxon>Stenosarchaea group</taxon>
        <taxon>Halobacteria</taxon>
        <taxon>Halobacteriales</taxon>
        <taxon>Haloferacaceae</taxon>
        <taxon>Halogeometricum</taxon>
    </lineage>
</organism>
<feature type="transmembrane region" description="Helical" evidence="3">
    <location>
        <begin position="291"/>
        <end position="310"/>
    </location>
</feature>
<evidence type="ECO:0000313" key="6">
    <source>
        <dbReference type="Proteomes" id="UP001257060"/>
    </source>
</evidence>
<dbReference type="PANTHER" id="PTHR43630:SF1">
    <property type="entry name" value="POLY-BETA-1,6-N-ACETYL-D-GLUCOSAMINE SYNTHASE"/>
    <property type="match status" value="1"/>
</dbReference>
<sequence>MIRTLLAVAFWSALLLLLHVYCLYPITLFVLGSIINRSTAERSFDELPSVSLVVAAYNEEEVIEEKIRNSLELDYPDDKLDIVVFSDASSDATDRIVRSYEDSGVRLERIEGRVGKTECQNRVAERVSGDIIVFSDADSMYETDAIRRLVEKFDSDVGCVVGELRYQKYGVEAESAYRTFEKLIKRLEPKVSSIAGGNGAIYAVRRRSYVPLPPDEISDFAEPLAIVQGGERAEYTTEARAWENTGETVESEMSRRVRISTRSWNTLLNYVSLLNPFRHPLFSFQLASHHVIRWLSPVLLAVVSVTNLALVLFTDNLLYALLLVGQVGFYLLAAVGAVSRRLDRWTPQIAYVPFYFLVLNYSLVVALWNVVRNRNIVTWETETRSESD</sequence>
<keyword evidence="2" id="KW-0808">Transferase</keyword>
<keyword evidence="3" id="KW-1133">Transmembrane helix</keyword>
<dbReference type="InterPro" id="IPR001173">
    <property type="entry name" value="Glyco_trans_2-like"/>
</dbReference>
<evidence type="ECO:0000256" key="2">
    <source>
        <dbReference type="ARBA" id="ARBA00022679"/>
    </source>
</evidence>
<dbReference type="Proteomes" id="UP001257060">
    <property type="component" value="Unassembled WGS sequence"/>
</dbReference>
<dbReference type="CDD" id="cd06439">
    <property type="entry name" value="CESA_like_1"/>
    <property type="match status" value="1"/>
</dbReference>
<feature type="transmembrane region" description="Helical" evidence="3">
    <location>
        <begin position="350"/>
        <end position="371"/>
    </location>
</feature>
<dbReference type="InterPro" id="IPR029044">
    <property type="entry name" value="Nucleotide-diphossugar_trans"/>
</dbReference>
<comment type="caution">
    <text evidence="5">The sequence shown here is derived from an EMBL/GenBank/DDBJ whole genome shotgun (WGS) entry which is preliminary data.</text>
</comment>